<dbReference type="AlphaFoldDB" id="A0A2W5VJG5"/>
<dbReference type="Proteomes" id="UP000249061">
    <property type="component" value="Unassembled WGS sequence"/>
</dbReference>
<dbReference type="SMART" id="SM00603">
    <property type="entry name" value="LCCL"/>
    <property type="match status" value="1"/>
</dbReference>
<sequence length="156" mass="15829">MEIRPGASSYAGSTRNGVVTFEYGAYGGSYAFVGADGGLLGNVNDPNLPDAGSGDAGTIGTFDWSTTADEWPSTNGLRVTGVCPNGGSAGSVWGTDLYTDDSSVCTAAVHVGVITFDGGLVTFEVAPGAPSYTSSTRNGVTTNSYGMWDSSFVIIP</sequence>
<dbReference type="PANTHER" id="PTHR31331:SF1">
    <property type="entry name" value="CYSTEINE RICH SECRETORY PROTEIN LCCL DOMAIN CONTAINING 2"/>
    <property type="match status" value="1"/>
</dbReference>
<name>A0A2W5VJG5_9BACT</name>
<dbReference type="InterPro" id="IPR051957">
    <property type="entry name" value="CRISP-LCCL_domain"/>
</dbReference>
<accession>A0A2W5VJG5</accession>
<evidence type="ECO:0000313" key="3">
    <source>
        <dbReference type="Proteomes" id="UP000249061"/>
    </source>
</evidence>
<dbReference type="EMBL" id="QFQP01000017">
    <property type="protein sequence ID" value="PZR10551.1"/>
    <property type="molecule type" value="Genomic_DNA"/>
</dbReference>
<dbReference type="InterPro" id="IPR004043">
    <property type="entry name" value="LCCL"/>
</dbReference>
<comment type="caution">
    <text evidence="2">The sequence shown here is derived from an EMBL/GenBank/DDBJ whole genome shotgun (WGS) entry which is preliminary data.</text>
</comment>
<evidence type="ECO:0000259" key="1">
    <source>
        <dbReference type="PROSITE" id="PS50820"/>
    </source>
</evidence>
<organism evidence="2 3">
    <name type="scientific">Archangium gephyra</name>
    <dbReference type="NCBI Taxonomy" id="48"/>
    <lineage>
        <taxon>Bacteria</taxon>
        <taxon>Pseudomonadati</taxon>
        <taxon>Myxococcota</taxon>
        <taxon>Myxococcia</taxon>
        <taxon>Myxococcales</taxon>
        <taxon>Cystobacterineae</taxon>
        <taxon>Archangiaceae</taxon>
        <taxon>Archangium</taxon>
    </lineage>
</organism>
<protein>
    <recommendedName>
        <fullName evidence="1">LCCL domain-containing protein</fullName>
    </recommendedName>
</protein>
<evidence type="ECO:0000313" key="2">
    <source>
        <dbReference type="EMBL" id="PZR10551.1"/>
    </source>
</evidence>
<dbReference type="Gene3D" id="2.170.130.20">
    <property type="entry name" value="LCCL-like domain"/>
    <property type="match status" value="1"/>
</dbReference>
<gene>
    <name evidence="2" type="ORF">DI536_19450</name>
</gene>
<reference evidence="2 3" key="1">
    <citation type="submission" date="2017-08" db="EMBL/GenBank/DDBJ databases">
        <title>Infants hospitalized years apart are colonized by the same room-sourced microbial strains.</title>
        <authorList>
            <person name="Brooks B."/>
            <person name="Olm M.R."/>
            <person name="Firek B.A."/>
            <person name="Baker R."/>
            <person name="Thomas B.C."/>
            <person name="Morowitz M.J."/>
            <person name="Banfield J.F."/>
        </authorList>
    </citation>
    <scope>NUCLEOTIDE SEQUENCE [LARGE SCALE GENOMIC DNA]</scope>
    <source>
        <strain evidence="2">S2_003_000_R2_14</strain>
    </source>
</reference>
<dbReference type="SUPFAM" id="SSF69848">
    <property type="entry name" value="LCCL domain"/>
    <property type="match status" value="1"/>
</dbReference>
<proteinExistence type="predicted"/>
<dbReference type="Pfam" id="PF03815">
    <property type="entry name" value="LCCL"/>
    <property type="match status" value="1"/>
</dbReference>
<dbReference type="PROSITE" id="PS50820">
    <property type="entry name" value="LCCL"/>
    <property type="match status" value="1"/>
</dbReference>
<feature type="domain" description="LCCL" evidence="1">
    <location>
        <begin position="91"/>
        <end position="152"/>
    </location>
</feature>
<dbReference type="PANTHER" id="PTHR31331">
    <property type="entry name" value="LCCL DOMAIN PROTEIN (AFU_ORTHOLOGUE AFUA_5G08630)"/>
    <property type="match status" value="1"/>
</dbReference>
<dbReference type="InterPro" id="IPR036609">
    <property type="entry name" value="LCCL_sf"/>
</dbReference>